<accession>F0V1S3</accession>
<gene>
    <name evidence="2" type="ORF">MSUIS_05110</name>
</gene>
<evidence type="ECO:0000313" key="3">
    <source>
        <dbReference type="Proteomes" id="UP000008645"/>
    </source>
</evidence>
<feature type="coiled-coil region" evidence="1">
    <location>
        <begin position="28"/>
        <end position="62"/>
    </location>
</feature>
<dbReference type="Proteomes" id="UP000008645">
    <property type="component" value="Chromosome"/>
</dbReference>
<evidence type="ECO:0000256" key="1">
    <source>
        <dbReference type="SAM" id="Coils"/>
    </source>
</evidence>
<name>F0V1S3_MYCS3</name>
<reference evidence="2 3" key="1">
    <citation type="journal article" date="2011" name="J. Bacteriol.">
        <title>Complete genome sequence of the hemotrophic Mycoplasma suis strain KI3806.</title>
        <authorList>
            <person name="Oehlerking J."/>
            <person name="Kube M."/>
            <person name="Felder K.M."/>
            <person name="Matter D."/>
            <person name="Wittenbrink M.M."/>
            <person name="Schwarzenbach S."/>
            <person name="Kramer M.M."/>
            <person name="Hoelzle K."/>
            <person name="Hoelzle L.E."/>
        </authorList>
    </citation>
    <scope>NUCLEOTIDE SEQUENCE [LARGE SCALE GENOMIC DNA]</scope>
    <source>
        <strain evidence="3">KI_3806</strain>
    </source>
</reference>
<dbReference type="AlphaFoldDB" id="F0V1S3"/>
<sequence>MEEKLKQSIQKINGNVKEKAQKIGKQFKEIYDSNVQKLKTALQKLQESNKELIERLEKDINDLPNKIFENLGDSSEGQGQTQK</sequence>
<evidence type="ECO:0000313" key="2">
    <source>
        <dbReference type="EMBL" id="CBZ40604.1"/>
    </source>
</evidence>
<dbReference type="KEGG" id="msk:MSUIS_05110"/>
<proteinExistence type="predicted"/>
<organism evidence="2 3">
    <name type="scientific">Mycoplasma suis (strain KI_3806)</name>
    <dbReference type="NCBI Taxonomy" id="708248"/>
    <lineage>
        <taxon>Bacteria</taxon>
        <taxon>Bacillati</taxon>
        <taxon>Mycoplasmatota</taxon>
        <taxon>Mollicutes</taxon>
        <taxon>Mycoplasmataceae</taxon>
        <taxon>Mycoplasma</taxon>
    </lineage>
</organism>
<keyword evidence="1" id="KW-0175">Coiled coil</keyword>
<dbReference type="EMBL" id="FQ790233">
    <property type="protein sequence ID" value="CBZ40604.1"/>
    <property type="molecule type" value="Genomic_DNA"/>
</dbReference>
<protein>
    <submittedName>
        <fullName evidence="2">Uncharacterized protein</fullName>
    </submittedName>
</protein>
<dbReference type="RefSeq" id="WP_013609207.1">
    <property type="nucleotide sequence ID" value="NC_015153.1"/>
</dbReference>
<dbReference type="HOGENOM" id="CLU_173253_0_0_14"/>